<comment type="caution">
    <text evidence="1">The sequence shown here is derived from an EMBL/GenBank/DDBJ whole genome shotgun (WGS) entry which is preliminary data.</text>
</comment>
<dbReference type="EMBL" id="JRLV01000015">
    <property type="protein sequence ID" value="KGO79671.1"/>
    <property type="molecule type" value="Genomic_DNA"/>
</dbReference>
<protein>
    <recommendedName>
        <fullName evidence="3">DUF3828 domain-containing protein</fullName>
    </recommendedName>
</protein>
<proteinExistence type="predicted"/>
<dbReference type="RefSeq" id="WP_035134709.1">
    <property type="nucleotide sequence ID" value="NZ_JRLV01000015.1"/>
</dbReference>
<organism evidence="1 2">
    <name type="scientific">Flavobacterium beibuense F44-8</name>
    <dbReference type="NCBI Taxonomy" id="1406840"/>
    <lineage>
        <taxon>Bacteria</taxon>
        <taxon>Pseudomonadati</taxon>
        <taxon>Bacteroidota</taxon>
        <taxon>Flavobacteriia</taxon>
        <taxon>Flavobacteriales</taxon>
        <taxon>Flavobacteriaceae</taxon>
        <taxon>Flavobacterium</taxon>
    </lineage>
</organism>
<keyword evidence="2" id="KW-1185">Reference proteome</keyword>
<dbReference type="PROSITE" id="PS51257">
    <property type="entry name" value="PROKAR_LIPOPROTEIN"/>
    <property type="match status" value="1"/>
</dbReference>
<sequence>MKKIILLLSVLFIVSCKDITSAPKQQSLDYKLASEMLISFYTEYLSLSEIPPREAGPKIDAVIKKYCTKELADKIIAGGLELDPFLTAQDWNVDWIPTLEVKNKDPKNYIYTVCYTNYGDSDSICTDLTLIKTNEGFKISYVELYYWEM</sequence>
<name>A0A0A2LKA5_9FLAO</name>
<evidence type="ECO:0008006" key="3">
    <source>
        <dbReference type="Google" id="ProtNLM"/>
    </source>
</evidence>
<dbReference type="eggNOG" id="ENOG502ZTMM">
    <property type="taxonomic scope" value="Bacteria"/>
</dbReference>
<dbReference type="Proteomes" id="UP000030129">
    <property type="component" value="Unassembled WGS sequence"/>
</dbReference>
<dbReference type="Gene3D" id="3.10.450.50">
    <property type="match status" value="1"/>
</dbReference>
<gene>
    <name evidence="1" type="ORF">Q763_12530</name>
</gene>
<dbReference type="STRING" id="1406840.Q763_12530"/>
<evidence type="ECO:0000313" key="2">
    <source>
        <dbReference type="Proteomes" id="UP000030129"/>
    </source>
</evidence>
<dbReference type="AlphaFoldDB" id="A0A0A2LKA5"/>
<accession>A0A0A2LKA5</accession>
<evidence type="ECO:0000313" key="1">
    <source>
        <dbReference type="EMBL" id="KGO79671.1"/>
    </source>
</evidence>
<reference evidence="1 2" key="1">
    <citation type="submission" date="2013-09" db="EMBL/GenBank/DDBJ databases">
        <authorList>
            <person name="Zeng Z."/>
            <person name="Chen C."/>
        </authorList>
    </citation>
    <scope>NUCLEOTIDE SEQUENCE [LARGE SCALE GENOMIC DNA]</scope>
    <source>
        <strain evidence="1 2">F44-8</strain>
    </source>
</reference>